<feature type="transmembrane region" description="Helical" evidence="1">
    <location>
        <begin position="295"/>
        <end position="321"/>
    </location>
</feature>
<name>A0A101HIM5_9BACT</name>
<dbReference type="PANTHER" id="PTHR31272">
    <property type="entry name" value="CYTOCHROME C-TYPE BIOGENESIS PROTEIN HI_1454-RELATED"/>
    <property type="match status" value="1"/>
</dbReference>
<dbReference type="SUPFAM" id="SSF52833">
    <property type="entry name" value="Thioredoxin-like"/>
    <property type="match status" value="1"/>
</dbReference>
<proteinExistence type="predicted"/>
<keyword evidence="1" id="KW-0812">Transmembrane</keyword>
<gene>
    <name evidence="3" type="ORF">XD93_0269</name>
</gene>
<sequence length="483" mass="54014">MKNIFKKTVYSLFLLPILLLIFSNSSYAEDNNTELKFATYFTGIGCPHCSVTSPFIKDIIDENSNFVVIEYEVYEETRNATFISQYDDTYGIGLGIPVIFFNKDSVLAGDTTIENNLQLQILQSEPNLIQAPDQLVKLEEFSLSQLNGFPRIYRKDRVSIRESIRKLTDAQNDQILSFITSDLTEWAAIKQEGEIVTPEVVRYPGGSANYEHALSLNGWLLQWNGELVQTKPEVGKGEDVEYCEVEEENVCPEPISMTKVLGLALADSVNPCAISVLLLMLVAITTYNPKDRKQILFSAGAFILAVVVMYMLYGFLIIKAFQFLQSITVIKNYLYKGLGLVALILGLLEIKDFIKYKPGGVATEMPMFLRPKVQTVISKITSPVGAFGLGLFVTLFLLPCTIGPYVILGGMLSTLDYLKASPYLLAYNLIFVLPMIVISFVVYFGTKNIEDISDWKSDNVRKMHLISGILMSILGIVMIFGLL</sequence>
<feature type="transmembrane region" description="Helical" evidence="1">
    <location>
        <begin position="465"/>
        <end position="482"/>
    </location>
</feature>
<feature type="transmembrane region" description="Helical" evidence="1">
    <location>
        <begin position="387"/>
        <end position="412"/>
    </location>
</feature>
<evidence type="ECO:0000256" key="2">
    <source>
        <dbReference type="SAM" id="SignalP"/>
    </source>
</evidence>
<organism evidence="3 4">
    <name type="scientific">candidate division WS6 bacterium 34_10</name>
    <dbReference type="NCBI Taxonomy" id="1641389"/>
    <lineage>
        <taxon>Bacteria</taxon>
        <taxon>Candidatus Dojkabacteria</taxon>
    </lineage>
</organism>
<dbReference type="AlphaFoldDB" id="A0A101HIM5"/>
<accession>A0A101HIM5</accession>
<dbReference type="InterPro" id="IPR036249">
    <property type="entry name" value="Thioredoxin-like_sf"/>
</dbReference>
<evidence type="ECO:0000256" key="1">
    <source>
        <dbReference type="SAM" id="Phobius"/>
    </source>
</evidence>
<feature type="transmembrane region" description="Helical" evidence="1">
    <location>
        <begin position="333"/>
        <end position="350"/>
    </location>
</feature>
<keyword evidence="1" id="KW-0472">Membrane</keyword>
<reference evidence="4" key="1">
    <citation type="journal article" date="2015" name="MBio">
        <title>Genome-Resolved Metagenomic Analysis Reveals Roles for Candidate Phyla and Other Microbial Community Members in Biogeochemical Transformations in Oil Reservoirs.</title>
        <authorList>
            <person name="Hu P."/>
            <person name="Tom L."/>
            <person name="Singh A."/>
            <person name="Thomas B.C."/>
            <person name="Baker B.J."/>
            <person name="Piceno Y.M."/>
            <person name="Andersen G.L."/>
            <person name="Banfield J.F."/>
        </authorList>
    </citation>
    <scope>NUCLEOTIDE SEQUENCE [LARGE SCALE GENOMIC DNA]</scope>
</reference>
<keyword evidence="2" id="KW-0732">Signal</keyword>
<evidence type="ECO:0000313" key="3">
    <source>
        <dbReference type="EMBL" id="KUK77536.1"/>
    </source>
</evidence>
<feature type="transmembrane region" description="Helical" evidence="1">
    <location>
        <begin position="260"/>
        <end position="283"/>
    </location>
</feature>
<dbReference type="CDD" id="cd01659">
    <property type="entry name" value="TRX_superfamily"/>
    <property type="match status" value="1"/>
</dbReference>
<dbReference type="PANTHER" id="PTHR31272:SF9">
    <property type="entry name" value="BLL1027 PROTEIN"/>
    <property type="match status" value="1"/>
</dbReference>
<protein>
    <submittedName>
        <fullName evidence="3">Cytochrome c biogenesis protein</fullName>
    </submittedName>
</protein>
<keyword evidence="1" id="KW-1133">Transmembrane helix</keyword>
<dbReference type="Proteomes" id="UP000053904">
    <property type="component" value="Unassembled WGS sequence"/>
</dbReference>
<feature type="signal peptide" evidence="2">
    <location>
        <begin position="1"/>
        <end position="28"/>
    </location>
</feature>
<feature type="transmembrane region" description="Helical" evidence="1">
    <location>
        <begin position="424"/>
        <end position="444"/>
    </location>
</feature>
<dbReference type="EMBL" id="LGGO01000024">
    <property type="protein sequence ID" value="KUK77536.1"/>
    <property type="molecule type" value="Genomic_DNA"/>
</dbReference>
<dbReference type="InterPro" id="IPR051790">
    <property type="entry name" value="Cytochrome_c-biogenesis_DsbD"/>
</dbReference>
<feature type="chain" id="PRO_5007096927" evidence="2">
    <location>
        <begin position="29"/>
        <end position="483"/>
    </location>
</feature>
<comment type="caution">
    <text evidence="3">The sequence shown here is derived from an EMBL/GenBank/DDBJ whole genome shotgun (WGS) entry which is preliminary data.</text>
</comment>
<evidence type="ECO:0000313" key="4">
    <source>
        <dbReference type="Proteomes" id="UP000053904"/>
    </source>
</evidence>